<dbReference type="OrthoDB" id="9807959at2"/>
<evidence type="ECO:0000313" key="2">
    <source>
        <dbReference type="EMBL" id="SHJ69855.1"/>
    </source>
</evidence>
<sequence length="142" mass="15115">MRYAYPAVLTPEDEGGFSVSFPDVPEALTQGEDEAEALDMAQDALVAALSFYVDRGQPLPAPSEVAGAHLVPVPAMAAAKLALHTAKVAQGISNVELARRLGKNEKEARRLLDPTHGSRFEVLEAALRALGQRVVLEVEEAA</sequence>
<feature type="domain" description="HicB-like antitoxin of toxin-antitoxin system" evidence="1">
    <location>
        <begin position="5"/>
        <end position="67"/>
    </location>
</feature>
<organism evidence="2 3">
    <name type="scientific">Muricoccus roseus</name>
    <dbReference type="NCBI Taxonomy" id="198092"/>
    <lineage>
        <taxon>Bacteria</taxon>
        <taxon>Pseudomonadati</taxon>
        <taxon>Pseudomonadota</taxon>
        <taxon>Alphaproteobacteria</taxon>
        <taxon>Acetobacterales</taxon>
        <taxon>Roseomonadaceae</taxon>
        <taxon>Muricoccus</taxon>
    </lineage>
</organism>
<dbReference type="PANTHER" id="PTHR34504:SF4">
    <property type="entry name" value="ANTITOXIN HICB"/>
    <property type="match status" value="1"/>
</dbReference>
<dbReference type="Gene3D" id="3.30.160.250">
    <property type="match status" value="1"/>
</dbReference>
<evidence type="ECO:0000259" key="1">
    <source>
        <dbReference type="Pfam" id="PF15919"/>
    </source>
</evidence>
<gene>
    <name evidence="2" type="ORF">SAMN02745194_03155</name>
</gene>
<dbReference type="PANTHER" id="PTHR34504">
    <property type="entry name" value="ANTITOXIN HICB"/>
    <property type="match status" value="1"/>
</dbReference>
<protein>
    <submittedName>
        <fullName evidence="2">Antitoxin HicB</fullName>
    </submittedName>
</protein>
<dbReference type="STRING" id="198092.SAMN02745194_03155"/>
<evidence type="ECO:0000313" key="3">
    <source>
        <dbReference type="Proteomes" id="UP000184387"/>
    </source>
</evidence>
<dbReference type="InterPro" id="IPR035069">
    <property type="entry name" value="TTHA1013/TTHA0281-like"/>
</dbReference>
<keyword evidence="3" id="KW-1185">Reference proteome</keyword>
<accession>A0A1M6LFM1</accession>
<name>A0A1M6LFM1_9PROT</name>
<dbReference type="SUPFAM" id="SSF143100">
    <property type="entry name" value="TTHA1013/TTHA0281-like"/>
    <property type="match status" value="1"/>
</dbReference>
<dbReference type="Proteomes" id="UP000184387">
    <property type="component" value="Unassembled WGS sequence"/>
</dbReference>
<reference evidence="2 3" key="1">
    <citation type="submission" date="2016-11" db="EMBL/GenBank/DDBJ databases">
        <authorList>
            <person name="Jaros S."/>
            <person name="Januszkiewicz K."/>
            <person name="Wedrychowicz H."/>
        </authorList>
    </citation>
    <scope>NUCLEOTIDE SEQUENCE [LARGE SCALE GENOMIC DNA]</scope>
    <source>
        <strain evidence="2 3">DSM 14916</strain>
    </source>
</reference>
<dbReference type="RefSeq" id="WP_073136395.1">
    <property type="nucleotide sequence ID" value="NZ_FQZF01000018.1"/>
</dbReference>
<dbReference type="AlphaFoldDB" id="A0A1M6LFM1"/>
<dbReference type="Pfam" id="PF15919">
    <property type="entry name" value="HicB_lk_antitox"/>
    <property type="match status" value="1"/>
</dbReference>
<proteinExistence type="predicted"/>
<dbReference type="EMBL" id="FQZF01000018">
    <property type="protein sequence ID" value="SHJ69855.1"/>
    <property type="molecule type" value="Genomic_DNA"/>
</dbReference>
<dbReference type="InterPro" id="IPR031807">
    <property type="entry name" value="HicB-like"/>
</dbReference>
<dbReference type="InterPro" id="IPR051404">
    <property type="entry name" value="TA_system_antitoxin"/>
</dbReference>